<sequence length="91" mass="9728">MSGCSVRDGGSLVGIGYRRNRYGVGPGGTGSRRRSGLAVRRTSMVDDASADKRLAEEMEKGYLACAEINLKDAEFFLPAQAEVVLADENNS</sequence>
<proteinExistence type="predicted"/>
<dbReference type="STRING" id="477974.Daud_0512"/>
<name>B1I2A5_DESAP</name>
<gene>
    <name evidence="1" type="ordered locus">Daud_0512</name>
</gene>
<evidence type="ECO:0000313" key="2">
    <source>
        <dbReference type="Proteomes" id="UP000008544"/>
    </source>
</evidence>
<dbReference type="InterPro" id="IPR013321">
    <property type="entry name" value="Arc_rbn_hlx_hlx"/>
</dbReference>
<dbReference type="EMBL" id="CP000860">
    <property type="protein sequence ID" value="ACA59058.1"/>
    <property type="molecule type" value="Genomic_DNA"/>
</dbReference>
<dbReference type="Proteomes" id="UP000008544">
    <property type="component" value="Chromosome"/>
</dbReference>
<dbReference type="Gene3D" id="1.10.1220.10">
    <property type="entry name" value="Met repressor-like"/>
    <property type="match status" value="1"/>
</dbReference>
<dbReference type="AlphaFoldDB" id="B1I2A5"/>
<keyword evidence="2" id="KW-1185">Reference proteome</keyword>
<reference evidence="2" key="1">
    <citation type="submission" date="2007-10" db="EMBL/GenBank/DDBJ databases">
        <title>Complete sequence of chromosome of Desulforudis audaxviator MP104C.</title>
        <authorList>
            <person name="Copeland A."/>
            <person name="Lucas S."/>
            <person name="Lapidus A."/>
            <person name="Barry K."/>
            <person name="Glavina del Rio T."/>
            <person name="Dalin E."/>
            <person name="Tice H."/>
            <person name="Bruce D."/>
            <person name="Pitluck S."/>
            <person name="Lowry S.R."/>
            <person name="Larimer F."/>
            <person name="Land M.L."/>
            <person name="Hauser L."/>
            <person name="Kyrpides N."/>
            <person name="Ivanova N.N."/>
            <person name="Richardson P."/>
        </authorList>
    </citation>
    <scope>NUCLEOTIDE SEQUENCE [LARGE SCALE GENOMIC DNA]</scope>
    <source>
        <strain evidence="2">MP104C</strain>
    </source>
</reference>
<dbReference type="KEGG" id="dau:Daud_0512"/>
<dbReference type="GO" id="GO:0006355">
    <property type="term" value="P:regulation of DNA-templated transcription"/>
    <property type="evidence" value="ECO:0007669"/>
    <property type="project" value="InterPro"/>
</dbReference>
<evidence type="ECO:0000313" key="1">
    <source>
        <dbReference type="EMBL" id="ACA59058.1"/>
    </source>
</evidence>
<organism evidence="1 2">
    <name type="scientific">Desulforudis audaxviator (strain MP104C)</name>
    <dbReference type="NCBI Taxonomy" id="477974"/>
    <lineage>
        <taxon>Bacteria</taxon>
        <taxon>Bacillati</taxon>
        <taxon>Bacillota</taxon>
        <taxon>Clostridia</taxon>
        <taxon>Thermoanaerobacterales</taxon>
        <taxon>Candidatus Desulforudaceae</taxon>
        <taxon>Candidatus Desulforudis</taxon>
    </lineage>
</organism>
<protein>
    <submittedName>
        <fullName evidence="1">Uncharacterized protein</fullName>
    </submittedName>
</protein>
<reference evidence="1 2" key="2">
    <citation type="journal article" date="2008" name="Science">
        <title>Environmental genomics reveals a single-species ecosystem deep within Earth.</title>
        <authorList>
            <person name="Chivian D."/>
            <person name="Brodie E.L."/>
            <person name="Alm E.J."/>
            <person name="Culley D.E."/>
            <person name="Dehal P.S."/>
            <person name="Desantis T.Z."/>
            <person name="Gihring T.M."/>
            <person name="Lapidus A."/>
            <person name="Lin L.H."/>
            <person name="Lowry S.R."/>
            <person name="Moser D.P."/>
            <person name="Richardson P.M."/>
            <person name="Southam G."/>
            <person name="Wanger G."/>
            <person name="Pratt L.M."/>
            <person name="Andersen G.L."/>
            <person name="Hazen T.C."/>
            <person name="Brockman F.J."/>
            <person name="Arkin A.P."/>
            <person name="Onstott T.C."/>
        </authorList>
    </citation>
    <scope>NUCLEOTIDE SEQUENCE [LARGE SCALE GENOMIC DNA]</scope>
    <source>
        <strain evidence="1 2">MP104C</strain>
    </source>
</reference>
<accession>B1I2A5</accession>
<dbReference type="HOGENOM" id="CLU_2422097_0_0_9"/>